<dbReference type="InterPro" id="IPR026467">
    <property type="entry name" value="Ser/Gly_Cys_C_dom"/>
</dbReference>
<evidence type="ECO:0000256" key="1">
    <source>
        <dbReference type="SAM" id="Phobius"/>
    </source>
</evidence>
<evidence type="ECO:0000313" key="2">
    <source>
        <dbReference type="EMBL" id="QXQ13886.1"/>
    </source>
</evidence>
<keyword evidence="1" id="KW-1133">Transmembrane helix</keyword>
<keyword evidence="1" id="KW-0472">Membrane</keyword>
<dbReference type="EMBL" id="CP079105">
    <property type="protein sequence ID" value="QXQ13886.1"/>
    <property type="molecule type" value="Genomic_DNA"/>
</dbReference>
<evidence type="ECO:0000313" key="3">
    <source>
        <dbReference type="Proteomes" id="UP000887023"/>
    </source>
</evidence>
<keyword evidence="1" id="KW-0812">Transmembrane</keyword>
<keyword evidence="3" id="KW-1185">Reference proteome</keyword>
<protein>
    <submittedName>
        <fullName evidence="2">TIGR04222 domain-containing membrane protein</fullName>
    </submittedName>
</protein>
<proteinExistence type="predicted"/>
<gene>
    <name evidence="2" type="ORF">KV203_19310</name>
</gene>
<accession>A0ABX8S8U9</accession>
<feature type="transmembrane region" description="Helical" evidence="1">
    <location>
        <begin position="12"/>
        <end position="29"/>
    </location>
</feature>
<dbReference type="RefSeq" id="WP_066473354.1">
    <property type="nucleotide sequence ID" value="NZ_CP079105.1"/>
</dbReference>
<feature type="transmembrane region" description="Helical" evidence="1">
    <location>
        <begin position="139"/>
        <end position="160"/>
    </location>
</feature>
<name>A0ABX8S8U9_9ACTN</name>
<sequence length="288" mass="28924">MDTWGIPGPMFLLGYLFVAVGAVLLTVLVRRARDGRPDADPERTPTGPEAGMLNRDVNAIAAAMAQLRADGLIDSTGGHTDRRPGRLEPFTRAVYDALGHGGKSLPELRSELADPLARLRTSLTDAGLLTSPDQRRDRLFTAFPVLLVLLVGIARIFAGLANGKPVLLLVLAVTVLGVVLVVLCLPQRRTRLGNRTLQAATRRNQALRPGNRPALAAYGPGGAGLAAGLFGGAALWSLDPSLAAAAGVESTGGSGGSSCGGTISSGGGCGGGGGGGCSSGGGGGGCGG</sequence>
<dbReference type="NCBIfam" id="TIGR04222">
    <property type="entry name" value="near_uncomplex"/>
    <property type="match status" value="1"/>
</dbReference>
<feature type="transmembrane region" description="Helical" evidence="1">
    <location>
        <begin position="166"/>
        <end position="185"/>
    </location>
</feature>
<dbReference type="Proteomes" id="UP000887023">
    <property type="component" value="Chromosome"/>
</dbReference>
<organism evidence="2 3">
    <name type="scientific">Skermania pinensis</name>
    <dbReference type="NCBI Taxonomy" id="39122"/>
    <lineage>
        <taxon>Bacteria</taxon>
        <taxon>Bacillati</taxon>
        <taxon>Actinomycetota</taxon>
        <taxon>Actinomycetes</taxon>
        <taxon>Mycobacteriales</taxon>
        <taxon>Gordoniaceae</taxon>
        <taxon>Skermania</taxon>
    </lineage>
</organism>
<reference evidence="2" key="1">
    <citation type="submission" date="2021-07" db="EMBL/GenBank/DDBJ databases">
        <title>Candidatus Kaistella beijingensis sp. nov. isolated from a municipal wastewater treatment plant is involved in sludge foaming.</title>
        <authorList>
            <person name="Song Y."/>
            <person name="Liu S.-J."/>
        </authorList>
    </citation>
    <scope>NUCLEOTIDE SEQUENCE</scope>
    <source>
        <strain evidence="2">DSM 43998</strain>
    </source>
</reference>